<name>A0AAV2Q6G6_MEGNR</name>
<reference evidence="2 3" key="1">
    <citation type="submission" date="2024-05" db="EMBL/GenBank/DDBJ databases">
        <authorList>
            <person name="Wallberg A."/>
        </authorList>
    </citation>
    <scope>NUCLEOTIDE SEQUENCE [LARGE SCALE GENOMIC DNA]</scope>
</reference>
<keyword evidence="3" id="KW-1185">Reference proteome</keyword>
<evidence type="ECO:0000313" key="3">
    <source>
        <dbReference type="Proteomes" id="UP001497623"/>
    </source>
</evidence>
<feature type="compositionally biased region" description="Low complexity" evidence="1">
    <location>
        <begin position="10"/>
        <end position="21"/>
    </location>
</feature>
<dbReference type="AlphaFoldDB" id="A0AAV2Q6G6"/>
<dbReference type="EMBL" id="CAXKWB010004267">
    <property type="protein sequence ID" value="CAL4073070.1"/>
    <property type="molecule type" value="Genomic_DNA"/>
</dbReference>
<organism evidence="2 3">
    <name type="scientific">Meganyctiphanes norvegica</name>
    <name type="common">Northern krill</name>
    <name type="synonym">Thysanopoda norvegica</name>
    <dbReference type="NCBI Taxonomy" id="48144"/>
    <lineage>
        <taxon>Eukaryota</taxon>
        <taxon>Metazoa</taxon>
        <taxon>Ecdysozoa</taxon>
        <taxon>Arthropoda</taxon>
        <taxon>Crustacea</taxon>
        <taxon>Multicrustacea</taxon>
        <taxon>Malacostraca</taxon>
        <taxon>Eumalacostraca</taxon>
        <taxon>Eucarida</taxon>
        <taxon>Euphausiacea</taxon>
        <taxon>Euphausiidae</taxon>
        <taxon>Meganyctiphanes</taxon>
    </lineage>
</organism>
<gene>
    <name evidence="2" type="ORF">MNOR_LOCUS9012</name>
</gene>
<sequence length="129" mass="14291">DGYPPYRQLSSSSNSSTWSTSAAVPLDLTSFEEVEEEEGVEEEVMQALLNRKEHSYLDIDQRMIVSKGRRLSGLIQQFCGVSHCLVHSLLSGRPVILAGAEPFRQLVGIYVKALASLLPRKVHQPTPVL</sequence>
<evidence type="ECO:0000256" key="1">
    <source>
        <dbReference type="SAM" id="MobiDB-lite"/>
    </source>
</evidence>
<proteinExistence type="predicted"/>
<dbReference type="Proteomes" id="UP001497623">
    <property type="component" value="Unassembled WGS sequence"/>
</dbReference>
<comment type="caution">
    <text evidence="2">The sequence shown here is derived from an EMBL/GenBank/DDBJ whole genome shotgun (WGS) entry which is preliminary data.</text>
</comment>
<evidence type="ECO:0000313" key="2">
    <source>
        <dbReference type="EMBL" id="CAL4073070.1"/>
    </source>
</evidence>
<accession>A0AAV2Q6G6</accession>
<feature type="non-terminal residue" evidence="2">
    <location>
        <position position="129"/>
    </location>
</feature>
<protein>
    <submittedName>
        <fullName evidence="2">Uncharacterized protein</fullName>
    </submittedName>
</protein>
<feature type="region of interest" description="Disordered" evidence="1">
    <location>
        <begin position="1"/>
        <end position="21"/>
    </location>
</feature>
<feature type="non-terminal residue" evidence="2">
    <location>
        <position position="1"/>
    </location>
</feature>